<evidence type="ECO:0000313" key="3">
    <source>
        <dbReference type="Proteomes" id="UP000276133"/>
    </source>
</evidence>
<feature type="transmembrane region" description="Helical" evidence="1">
    <location>
        <begin position="6"/>
        <end position="31"/>
    </location>
</feature>
<sequence length="114" mass="13547">ENNYYLPNVIVLFTLSGFTIGPQFLTCFYQIPTDKHTQYFKIDYRDFSPTTKYPHSTMIINIFPNKKIKRNTLFCIFVNQPDSYLSFDVRSQLNCRVEIFAFVQRVSKIVKLKK</sequence>
<comment type="caution">
    <text evidence="2">The sequence shown here is derived from an EMBL/GenBank/DDBJ whole genome shotgun (WGS) entry which is preliminary data.</text>
</comment>
<name>A0A3M7QTF3_BRAPC</name>
<keyword evidence="1" id="KW-1133">Transmembrane helix</keyword>
<evidence type="ECO:0000313" key="2">
    <source>
        <dbReference type="EMBL" id="RNA14563.1"/>
    </source>
</evidence>
<proteinExistence type="predicted"/>
<dbReference type="EMBL" id="REGN01005159">
    <property type="protein sequence ID" value="RNA14563.1"/>
    <property type="molecule type" value="Genomic_DNA"/>
</dbReference>
<dbReference type="AlphaFoldDB" id="A0A3M7QTF3"/>
<protein>
    <submittedName>
        <fullName evidence="2">Uncharacterized protein</fullName>
    </submittedName>
</protein>
<accession>A0A3M7QTF3</accession>
<keyword evidence="1" id="KW-0472">Membrane</keyword>
<feature type="non-terminal residue" evidence="2">
    <location>
        <position position="1"/>
    </location>
</feature>
<dbReference type="Proteomes" id="UP000276133">
    <property type="component" value="Unassembled WGS sequence"/>
</dbReference>
<organism evidence="2 3">
    <name type="scientific">Brachionus plicatilis</name>
    <name type="common">Marine rotifer</name>
    <name type="synonym">Brachionus muelleri</name>
    <dbReference type="NCBI Taxonomy" id="10195"/>
    <lineage>
        <taxon>Eukaryota</taxon>
        <taxon>Metazoa</taxon>
        <taxon>Spiralia</taxon>
        <taxon>Gnathifera</taxon>
        <taxon>Rotifera</taxon>
        <taxon>Eurotatoria</taxon>
        <taxon>Monogononta</taxon>
        <taxon>Pseudotrocha</taxon>
        <taxon>Ploima</taxon>
        <taxon>Brachionidae</taxon>
        <taxon>Brachionus</taxon>
    </lineage>
</organism>
<keyword evidence="1" id="KW-0812">Transmembrane</keyword>
<gene>
    <name evidence="2" type="ORF">BpHYR1_041190</name>
</gene>
<keyword evidence="3" id="KW-1185">Reference proteome</keyword>
<reference evidence="2 3" key="1">
    <citation type="journal article" date="2018" name="Sci. Rep.">
        <title>Genomic signatures of local adaptation to the degree of environmental predictability in rotifers.</title>
        <authorList>
            <person name="Franch-Gras L."/>
            <person name="Hahn C."/>
            <person name="Garcia-Roger E.M."/>
            <person name="Carmona M.J."/>
            <person name="Serra M."/>
            <person name="Gomez A."/>
        </authorList>
    </citation>
    <scope>NUCLEOTIDE SEQUENCE [LARGE SCALE GENOMIC DNA]</scope>
    <source>
        <strain evidence="2">HYR1</strain>
    </source>
</reference>
<evidence type="ECO:0000256" key="1">
    <source>
        <dbReference type="SAM" id="Phobius"/>
    </source>
</evidence>